<dbReference type="Proteomes" id="UP000271469">
    <property type="component" value="Chromosome"/>
</dbReference>
<dbReference type="SUPFAM" id="SSF90002">
    <property type="entry name" value="Hypothetical protein YjiA, C-terminal domain"/>
    <property type="match status" value="1"/>
</dbReference>
<dbReference type="Pfam" id="PF07683">
    <property type="entry name" value="CobW_C"/>
    <property type="match status" value="1"/>
</dbReference>
<evidence type="ECO:0000259" key="1">
    <source>
        <dbReference type="SMART" id="SM00833"/>
    </source>
</evidence>
<keyword evidence="3" id="KW-1185">Reference proteome</keyword>
<dbReference type="EMBL" id="CP033972">
    <property type="protein sequence ID" value="AZG45183.1"/>
    <property type="molecule type" value="Genomic_DNA"/>
</dbReference>
<organism evidence="2 3">
    <name type="scientific">Gordonia insulae</name>
    <dbReference type="NCBI Taxonomy" id="2420509"/>
    <lineage>
        <taxon>Bacteria</taxon>
        <taxon>Bacillati</taxon>
        <taxon>Actinomycetota</taxon>
        <taxon>Actinomycetes</taxon>
        <taxon>Mycobacteriales</taxon>
        <taxon>Gordoniaceae</taxon>
        <taxon>Gordonia</taxon>
    </lineage>
</organism>
<reference evidence="2 3" key="1">
    <citation type="submission" date="2018-11" db="EMBL/GenBank/DDBJ databases">
        <title>Gordonia insulae sp. nov., isolated from an island soil.</title>
        <authorList>
            <person name="Kim Y.S."/>
            <person name="Kim S.B."/>
        </authorList>
    </citation>
    <scope>NUCLEOTIDE SEQUENCE [LARGE SCALE GENOMIC DNA]</scope>
    <source>
        <strain evidence="2 3">MMS17-SY073</strain>
    </source>
</reference>
<evidence type="ECO:0000313" key="3">
    <source>
        <dbReference type="Proteomes" id="UP000271469"/>
    </source>
</evidence>
<dbReference type="SMART" id="SM00833">
    <property type="entry name" value="CobW_C"/>
    <property type="match status" value="1"/>
</dbReference>
<dbReference type="PANTHER" id="PTHR43603">
    <property type="entry name" value="COBW DOMAIN-CONTAINING PROTEIN DDB_G0274527"/>
    <property type="match status" value="1"/>
</dbReference>
<protein>
    <submittedName>
        <fullName evidence="2">Metal chaperone YciC</fullName>
    </submittedName>
</protein>
<dbReference type="InterPro" id="IPR003495">
    <property type="entry name" value="CobW/HypB/UreG_nucleotide-bd"/>
</dbReference>
<proteinExistence type="predicted"/>
<dbReference type="InterPro" id="IPR051927">
    <property type="entry name" value="Zn_Chap_cDPG_Synth"/>
</dbReference>
<dbReference type="InterPro" id="IPR011629">
    <property type="entry name" value="CobW-like_C"/>
</dbReference>
<feature type="domain" description="CobW C-terminal" evidence="1">
    <location>
        <begin position="284"/>
        <end position="400"/>
    </location>
</feature>
<gene>
    <name evidence="2" type="primary">yciC</name>
    <name evidence="2" type="ORF">D7316_01777</name>
</gene>
<dbReference type="AlphaFoldDB" id="A0A3G8JJK5"/>
<dbReference type="KEGG" id="gom:D7316_01777"/>
<accession>A0A3G8JJK5</accession>
<evidence type="ECO:0000313" key="2">
    <source>
        <dbReference type="EMBL" id="AZG45183.1"/>
    </source>
</evidence>
<dbReference type="Gene3D" id="3.40.50.300">
    <property type="entry name" value="P-loop containing nucleotide triphosphate hydrolases"/>
    <property type="match status" value="1"/>
</dbReference>
<dbReference type="NCBIfam" id="NF047431">
    <property type="entry name" value="hiber_recruit"/>
    <property type="match status" value="1"/>
</dbReference>
<name>A0A3G8JJK5_9ACTN</name>
<dbReference type="Pfam" id="PF02492">
    <property type="entry name" value="cobW"/>
    <property type="match status" value="1"/>
</dbReference>
<dbReference type="PANTHER" id="PTHR43603:SF1">
    <property type="entry name" value="ZINC-REGULATED GTPASE METALLOPROTEIN ACTIVATOR 1"/>
    <property type="match status" value="1"/>
</dbReference>
<sequence>MNDGDAADPIGAFGGDHRTPIVLVTGLGSTAVARVGSALVGEDGVTGTAHVHHDLARVTDGRVTRRLTWIDPDGRRRDRVTEVELAHGCVSCTLREDLLPLLRRLHRQSAVRRIVVTLDPILEPERISWAIEHVVVADMPGFVDGPAGRDVRIDATIACVAEQDWLEAATGDLTLAEAGFDGVDDDRTLAQVAVGQVGFADALVVEGCDPAMRDAWESARLTAVLKRLTPRAPMILELPQRTVGPVLIERLLAAVDPRARRGRIDGPHDPLLRDQPPLQADCGVVWVEFQADRPLHPGRLHDAIDVLLDGVVCARGRLWLATQPDEALWLESAGGGLRVAPGGRWLAAMDEDERAEVDPERRAMGALRWSEDFGDRHTSMVVLVHRAAGNEVQEALRAACLNEVEFDAGPEFWATFDDPFGQFHADPCDDLDAPELPTVDAIVRTDGHGSDATPHREDGHEA</sequence>
<dbReference type="InterPro" id="IPR027417">
    <property type="entry name" value="P-loop_NTPase"/>
</dbReference>